<evidence type="ECO:0000256" key="3">
    <source>
        <dbReference type="ARBA" id="ARBA00022525"/>
    </source>
</evidence>
<dbReference type="OrthoDB" id="2430828at2759"/>
<evidence type="ECO:0000256" key="2">
    <source>
        <dbReference type="ARBA" id="ARBA00004613"/>
    </source>
</evidence>
<feature type="domain" description="Crinkler effector protein N-terminal" evidence="5">
    <location>
        <begin position="5"/>
        <end position="107"/>
    </location>
</feature>
<accession>A0A9P6QX79</accession>
<feature type="region of interest" description="Disordered" evidence="4">
    <location>
        <begin position="108"/>
        <end position="128"/>
    </location>
</feature>
<dbReference type="GO" id="GO:0043657">
    <property type="term" value="C:host cell"/>
    <property type="evidence" value="ECO:0007669"/>
    <property type="project" value="UniProtKB-SubCell"/>
</dbReference>
<dbReference type="AlphaFoldDB" id="A0A9P6QX79"/>
<evidence type="ECO:0000313" key="7">
    <source>
        <dbReference type="Proteomes" id="UP000738325"/>
    </source>
</evidence>
<sequence length="834" mass="94933">MANKLTLFCVLSGELSSRAFSVKVATTDAVDDLRKAIIKKNPNAFERTDPDDLVLWHVSIPLMDDDEDELPIMLDTLSEKKKLGPAVDLSDVFKEGAPRKTINIIVQQPSAARKRRAEEDDRSPKRPKTLEFELLNRELNLPRLSNQYRHEFYDRAGFFKTVIPAVEENYVSRGSLEHMSHTTFVVPGGSGIGKSRAGYELQRLVNHAAELDIKLNVKEEELPTFQTALENSCYLYVNLNNGCAYNDYIDENHGSSVRIGVRLAVAAGLSAANLGDMKDHHSLELFTIQDVIEEILKRRFKTGGRTLEALIIHIDEYQQYIQSAQNGGRRTWQEARDHFKEMLRAIGIVMSKVQDPERQFFIIPICTGTSVIDIHYIPSYYSKLMVTLPPLNYESALRMFRDNYRGSSLSDDVQKQQHFRIALNDTGYIPRFIDFLLKPRSLSLDYDWGNSLYDTVSSKYFPTGNTDDWGPQDDVRAIISLGLTRMQITRKYILPSKKTVGEVERAGLLYLVAADSQEADKVMVVMPFVLLKRLNRTLNPPAFPDDLLLIPTKERHWGWEDFDTLLGHYQKAVISALINVRDTSIVVLRNKINNLQEAVVAATAAGNFSRTVDIKDNITDERLLLEHAEAKTCWHLSEVFRGAKGSSRLLRRQVKLRELEVFREATKSLVLKDDVLPPTNSILCDDGERHELEEGIILSFTNNANLDCRFVLESDQGNPLPIFLQFKHSRVATKNQSFNHKDLKDWYDVILQSTRNHDDVVIVIITNRKYTNPAKKHNDPDNQYGPDGISDMPNLLLIDQSRIAQYLSPTFAHRGILAIPDDFQAEQIQSTPFE</sequence>
<keyword evidence="3" id="KW-0964">Secreted</keyword>
<reference evidence="6" key="1">
    <citation type="journal article" date="2020" name="Fungal Divers.">
        <title>Resolving the Mortierellaceae phylogeny through synthesis of multi-gene phylogenetics and phylogenomics.</title>
        <authorList>
            <person name="Vandepol N."/>
            <person name="Liber J."/>
            <person name="Desiro A."/>
            <person name="Na H."/>
            <person name="Kennedy M."/>
            <person name="Barry K."/>
            <person name="Grigoriev I.V."/>
            <person name="Miller A.N."/>
            <person name="O'Donnell K."/>
            <person name="Stajich J.E."/>
            <person name="Bonito G."/>
        </authorList>
    </citation>
    <scope>NUCLEOTIDE SEQUENCE</scope>
    <source>
        <strain evidence="6">REB-010B</strain>
    </source>
</reference>
<evidence type="ECO:0000259" key="5">
    <source>
        <dbReference type="Pfam" id="PF20147"/>
    </source>
</evidence>
<evidence type="ECO:0000313" key="6">
    <source>
        <dbReference type="EMBL" id="KAG0305792.1"/>
    </source>
</evidence>
<dbReference type="Pfam" id="PF20147">
    <property type="entry name" value="Crinkler"/>
    <property type="match status" value="1"/>
</dbReference>
<dbReference type="GO" id="GO:0005576">
    <property type="term" value="C:extracellular region"/>
    <property type="evidence" value="ECO:0007669"/>
    <property type="project" value="UniProtKB-SubCell"/>
</dbReference>
<proteinExistence type="predicted"/>
<protein>
    <recommendedName>
        <fullName evidence="5">Crinkler effector protein N-terminal domain-containing protein</fullName>
    </recommendedName>
</protein>
<comment type="subcellular location">
    <subcellularLocation>
        <location evidence="1">Host cell</location>
    </subcellularLocation>
    <subcellularLocation>
        <location evidence="2">Secreted</location>
    </subcellularLocation>
</comment>
<organism evidence="6 7">
    <name type="scientific">Dissophora globulifera</name>
    <dbReference type="NCBI Taxonomy" id="979702"/>
    <lineage>
        <taxon>Eukaryota</taxon>
        <taxon>Fungi</taxon>
        <taxon>Fungi incertae sedis</taxon>
        <taxon>Mucoromycota</taxon>
        <taxon>Mortierellomycotina</taxon>
        <taxon>Mortierellomycetes</taxon>
        <taxon>Mortierellales</taxon>
        <taxon>Mortierellaceae</taxon>
        <taxon>Dissophora</taxon>
    </lineage>
</organism>
<keyword evidence="7" id="KW-1185">Reference proteome</keyword>
<feature type="compositionally biased region" description="Basic and acidic residues" evidence="4">
    <location>
        <begin position="116"/>
        <end position="128"/>
    </location>
</feature>
<gene>
    <name evidence="6" type="ORF">BGZ99_001980</name>
</gene>
<dbReference type="InterPro" id="IPR045379">
    <property type="entry name" value="Crinkler_N"/>
</dbReference>
<comment type="caution">
    <text evidence="6">The sequence shown here is derived from an EMBL/GenBank/DDBJ whole genome shotgun (WGS) entry which is preliminary data.</text>
</comment>
<dbReference type="EMBL" id="JAAAIP010001540">
    <property type="protein sequence ID" value="KAG0305792.1"/>
    <property type="molecule type" value="Genomic_DNA"/>
</dbReference>
<evidence type="ECO:0000256" key="4">
    <source>
        <dbReference type="SAM" id="MobiDB-lite"/>
    </source>
</evidence>
<name>A0A9P6QX79_9FUNG</name>
<dbReference type="Proteomes" id="UP000738325">
    <property type="component" value="Unassembled WGS sequence"/>
</dbReference>
<evidence type="ECO:0000256" key="1">
    <source>
        <dbReference type="ARBA" id="ARBA00004340"/>
    </source>
</evidence>